<feature type="signal peptide" evidence="1">
    <location>
        <begin position="1"/>
        <end position="27"/>
    </location>
</feature>
<organism evidence="2 3">
    <name type="scientific">Lentinula raphanica</name>
    <dbReference type="NCBI Taxonomy" id="153919"/>
    <lineage>
        <taxon>Eukaryota</taxon>
        <taxon>Fungi</taxon>
        <taxon>Dikarya</taxon>
        <taxon>Basidiomycota</taxon>
        <taxon>Agaricomycotina</taxon>
        <taxon>Agaricomycetes</taxon>
        <taxon>Agaricomycetidae</taxon>
        <taxon>Agaricales</taxon>
        <taxon>Marasmiineae</taxon>
        <taxon>Omphalotaceae</taxon>
        <taxon>Lentinula</taxon>
    </lineage>
</organism>
<accession>A0AA38UHC5</accession>
<evidence type="ECO:0000313" key="3">
    <source>
        <dbReference type="Proteomes" id="UP001163846"/>
    </source>
</evidence>
<keyword evidence="3" id="KW-1185">Reference proteome</keyword>
<protein>
    <recommendedName>
        <fullName evidence="4">Secreted protein</fullName>
    </recommendedName>
</protein>
<name>A0AA38UHC5_9AGAR</name>
<reference evidence="2" key="1">
    <citation type="submission" date="2022-08" db="EMBL/GenBank/DDBJ databases">
        <authorList>
            <consortium name="DOE Joint Genome Institute"/>
            <person name="Min B."/>
            <person name="Riley R."/>
            <person name="Sierra-Patev S."/>
            <person name="Naranjo-Ortiz M."/>
            <person name="Looney B."/>
            <person name="Konkel Z."/>
            <person name="Slot J.C."/>
            <person name="Sakamoto Y."/>
            <person name="Steenwyk J.L."/>
            <person name="Rokas A."/>
            <person name="Carro J."/>
            <person name="Camarero S."/>
            <person name="Ferreira P."/>
            <person name="Molpeceres G."/>
            <person name="Ruiz-Duenas F.J."/>
            <person name="Serrano A."/>
            <person name="Henrissat B."/>
            <person name="Drula E."/>
            <person name="Hughes K.W."/>
            <person name="Mata J.L."/>
            <person name="Ishikawa N.K."/>
            <person name="Vargas-Isla R."/>
            <person name="Ushijima S."/>
            <person name="Smith C.A."/>
            <person name="Ahrendt S."/>
            <person name="Andreopoulos W."/>
            <person name="He G."/>
            <person name="Labutti K."/>
            <person name="Lipzen A."/>
            <person name="Ng V."/>
            <person name="Sandor L."/>
            <person name="Barry K."/>
            <person name="Martinez A.T."/>
            <person name="Xiao Y."/>
            <person name="Gibbons J.G."/>
            <person name="Terashima K."/>
            <person name="Hibbett D.S."/>
            <person name="Grigoriev I.V."/>
        </authorList>
    </citation>
    <scope>NUCLEOTIDE SEQUENCE</scope>
    <source>
        <strain evidence="2">TFB9207</strain>
    </source>
</reference>
<dbReference type="Proteomes" id="UP001163846">
    <property type="component" value="Unassembled WGS sequence"/>
</dbReference>
<evidence type="ECO:0008006" key="4">
    <source>
        <dbReference type="Google" id="ProtNLM"/>
    </source>
</evidence>
<dbReference type="EMBL" id="MU806191">
    <property type="protein sequence ID" value="KAJ3838292.1"/>
    <property type="molecule type" value="Genomic_DNA"/>
</dbReference>
<dbReference type="AlphaFoldDB" id="A0AA38UHC5"/>
<gene>
    <name evidence="2" type="ORF">F5878DRAFT_619962</name>
</gene>
<keyword evidence="1" id="KW-0732">Signal</keyword>
<evidence type="ECO:0000256" key="1">
    <source>
        <dbReference type="SAM" id="SignalP"/>
    </source>
</evidence>
<feature type="chain" id="PRO_5041439349" description="Secreted protein" evidence="1">
    <location>
        <begin position="28"/>
        <end position="78"/>
    </location>
</feature>
<sequence>MRMEGGHHRALAVRVLLCARLAAYKSGINLCALYEPIRCGPTSIMIPRIMRSSRHLPTGVWTGLSECNYERMQCTKCS</sequence>
<proteinExistence type="predicted"/>
<comment type="caution">
    <text evidence="2">The sequence shown here is derived from an EMBL/GenBank/DDBJ whole genome shotgun (WGS) entry which is preliminary data.</text>
</comment>
<evidence type="ECO:0000313" key="2">
    <source>
        <dbReference type="EMBL" id="KAJ3838292.1"/>
    </source>
</evidence>